<dbReference type="InterPro" id="IPR036397">
    <property type="entry name" value="RNaseH_sf"/>
</dbReference>
<dbReference type="Proteomes" id="UP000186817">
    <property type="component" value="Unassembled WGS sequence"/>
</dbReference>
<dbReference type="Pfam" id="PF07727">
    <property type="entry name" value="RVT_2"/>
    <property type="match status" value="1"/>
</dbReference>
<protein>
    <submittedName>
        <fullName evidence="2">Uncharacterized protein</fullName>
    </submittedName>
</protein>
<keyword evidence="3" id="KW-1185">Reference proteome</keyword>
<feature type="compositionally biased region" description="Basic and acidic residues" evidence="1">
    <location>
        <begin position="1153"/>
        <end position="1164"/>
    </location>
</feature>
<dbReference type="GO" id="GO:0003676">
    <property type="term" value="F:nucleic acid binding"/>
    <property type="evidence" value="ECO:0007669"/>
    <property type="project" value="InterPro"/>
</dbReference>
<feature type="compositionally biased region" description="Acidic residues" evidence="1">
    <location>
        <begin position="1142"/>
        <end position="1152"/>
    </location>
</feature>
<feature type="region of interest" description="Disordered" evidence="1">
    <location>
        <begin position="1104"/>
        <end position="1164"/>
    </location>
</feature>
<dbReference type="PROSITE" id="PS50994">
    <property type="entry name" value="INTEGRASE"/>
    <property type="match status" value="1"/>
</dbReference>
<feature type="compositionally biased region" description="Acidic residues" evidence="1">
    <location>
        <begin position="1108"/>
        <end position="1117"/>
    </location>
</feature>
<dbReference type="SUPFAM" id="SSF53098">
    <property type="entry name" value="Ribonuclease H-like"/>
    <property type="match status" value="1"/>
</dbReference>
<evidence type="ECO:0000313" key="3">
    <source>
        <dbReference type="Proteomes" id="UP000186817"/>
    </source>
</evidence>
<sequence length="1850" mass="203157">MPTGARDGRPKAFVEAGVADDAEAEWALLASLCSQGGASGPSMRGQYMRATSSLCAASSQQPARSYHVLSTVSMSLHDICWSWKQLAYKVIVDIGCMRSVLGVGWATEVLNRWQAEGRWHRVEKESEAFRFGDGEVLYSRYRIEFVGAFAGQAVVFGFSVVEGVCPPLFSRTGCTQLGVVIDCEHHTISSRKLGVKSYGLGRDEGHYTICIDEPCSNMSVVSLPPDFRLPVGTDAMKLSSEVLLEKERVMEPSGSSANNGSRILRASAGVSEDEAGFEMIVDQGEDGRQRKKVAPGRRKADPIPKTEVAAITSRNQQKMESIPGLTAEEVTLLAKRRAKAAVAKSKAAQHRALSGEKADYPSLSQMWSWDVALNIASSTRSRMVTFGWKRFLSPVEAEPVKEPANGGGPPVSRARRPNRGLTQKLKAGIKDGQAVMQKMTAASQDSGDYTIMVLAEEPEMLVGAGRHRDGWAVMDAVSLRGGWKPTLAQRLNELLGKLEQLQPDLIVASPQPWLTVSSEEPALWERRRAQLPLWKWLGRLWNQQDKAGWWIAVVQPAHPQALHLTYMKERLAVHRVVVARCAFGARPAKPGQRGLVVEVNDRAMAKCIQERGWCRCGLGVHLRVSLEGPTEVVDRGQLWTPALCERVSVGVEMAVGALPGGSDVGLAESIPVDEGRVWEAAPVSSLQVPEENLRKALEEQGGMGQRFDFITYEGAAMQHPRRLRQMIAHLHVTLGHLSNERLCRMLALSGSNKAALELARSLRCQVCATVRPPQATPQVSYQKPKQFNERVSGDSFYIWDSVGAKFVVTHFIDGLTDYHIGDLTDRPDSTFAREILQDLWIAVFGAPDLLITDGGPEFAGQVQTLVELFGTVHEIVPEGAKWRMGLAERHGAIVKLMMMRMVAAMNLSGLVAMRQAALAAFSAKNRTCNKGGLSPMQAVTGRSTTIPGSLIQQISTGRVRYQYNQAMDTNEALQRADRIRHGAVEAFHWLDAHTALRRALTARSRPPTLEGIREGAVVYVYDPPANRRGQARRLQDHASWSGPGVIVCMERDTPVPHRLWVRLRGRVKAFPLEKVRLATLDEVASSDFVSDALKQVEEELQGGKLLVDEAENPEDPGEPQPSRPARKADSSSSSSSSSTSEAEGEDQGGDSEAEQRERRAKLLDDVPLAMTKLADRRKAEEAELAQDLGAPTTLQEGQIRDHLSQIYGKFKEVRKVLQKPKGGGRVRGGGKAGENAEANRHARGVLAVEDLDLSPYLRPGEYEAMLADTSGILDIVERHVDAKLASSIAGREWRRAFVEPLKKAVGVYLEHHGIKGVPRGQVVDPKRVLSSRFVLTNKGEEALHAAELKARWIFGGHRDPDAGLYATSSPTASTLAHNLLNFLAVQHGWIVHYEDVSAAFLQGKDLPRSEKVFVKVPSGYPEEVVAFLIKGLGGDVRGDLVELTKAGFGLPESPRLWYLKYKDTIEELGLKELVLVPGLFRAFHADGYAGDSTSKVLWEQLHPRLKFGKHRQATEGWQKFCGRWERQSDETFEMQISMQEYIKTIPLVKGRAGRDLGELPGGLVTDEGVIQFMHDKVVGADLEPELTSDEKKLIGSVVGQLNWAARQGRYDLAFGASLIQQLSGQGKAEALKWVNTVVRRVREEVEVVIRKFDCDLQDLLVVSVSDAAYGAMPAGASQGGTMVMFAEPAVLQGTGAVCIMEVSSLATAFEHGNYVRAVLAEVLDPAFRIERWKLSAAKWRHLVVTDARTGYDAVSSEVLPSDRKIAIDVGVLRQGLLEPAAENYIRWVPGSEMPGDGLTKWSHNQVLTRVMQTGAWSLVDTPEAQALRKLASTKRAIWRSQAKAKKTSAP</sequence>
<reference evidence="2 3" key="1">
    <citation type="submission" date="2016-02" db="EMBL/GenBank/DDBJ databases">
        <title>Genome analysis of coral dinoflagellate symbionts highlights evolutionary adaptations to a symbiotic lifestyle.</title>
        <authorList>
            <person name="Aranda M."/>
            <person name="Li Y."/>
            <person name="Liew Y.J."/>
            <person name="Baumgarten S."/>
            <person name="Simakov O."/>
            <person name="Wilson M."/>
            <person name="Piel J."/>
            <person name="Ashoor H."/>
            <person name="Bougouffa S."/>
            <person name="Bajic V.B."/>
            <person name="Ryu T."/>
            <person name="Ravasi T."/>
            <person name="Bayer T."/>
            <person name="Micklem G."/>
            <person name="Kim H."/>
            <person name="Bhak J."/>
            <person name="Lajeunesse T.C."/>
            <person name="Voolstra C.R."/>
        </authorList>
    </citation>
    <scope>NUCLEOTIDE SEQUENCE [LARGE SCALE GENOMIC DNA]</scope>
    <source>
        <strain evidence="2 3">CCMP2467</strain>
    </source>
</reference>
<proteinExistence type="predicted"/>
<evidence type="ECO:0000256" key="1">
    <source>
        <dbReference type="SAM" id="MobiDB-lite"/>
    </source>
</evidence>
<dbReference type="EMBL" id="LSRX01000648">
    <property type="protein sequence ID" value="OLP91817.1"/>
    <property type="molecule type" value="Genomic_DNA"/>
</dbReference>
<dbReference type="GO" id="GO:0015074">
    <property type="term" value="P:DNA integration"/>
    <property type="evidence" value="ECO:0007669"/>
    <property type="project" value="InterPro"/>
</dbReference>
<organism evidence="2 3">
    <name type="scientific">Symbiodinium microadriaticum</name>
    <name type="common">Dinoflagellate</name>
    <name type="synonym">Zooxanthella microadriatica</name>
    <dbReference type="NCBI Taxonomy" id="2951"/>
    <lineage>
        <taxon>Eukaryota</taxon>
        <taxon>Sar</taxon>
        <taxon>Alveolata</taxon>
        <taxon>Dinophyceae</taxon>
        <taxon>Suessiales</taxon>
        <taxon>Symbiodiniaceae</taxon>
        <taxon>Symbiodinium</taxon>
    </lineage>
</organism>
<dbReference type="InterPro" id="IPR012337">
    <property type="entry name" value="RNaseH-like_sf"/>
</dbReference>
<comment type="caution">
    <text evidence="2">The sequence shown here is derived from an EMBL/GenBank/DDBJ whole genome shotgun (WGS) entry which is preliminary data.</text>
</comment>
<feature type="region of interest" description="Disordered" evidence="1">
    <location>
        <begin position="399"/>
        <end position="420"/>
    </location>
</feature>
<accession>A0A1Q9D9J2</accession>
<dbReference type="OrthoDB" id="2286242at2759"/>
<dbReference type="InterPro" id="IPR001584">
    <property type="entry name" value="Integrase_cat-core"/>
</dbReference>
<dbReference type="Gene3D" id="3.30.420.10">
    <property type="entry name" value="Ribonuclease H-like superfamily/Ribonuclease H"/>
    <property type="match status" value="1"/>
</dbReference>
<feature type="compositionally biased region" description="Low complexity" evidence="1">
    <location>
        <begin position="1130"/>
        <end position="1140"/>
    </location>
</feature>
<dbReference type="InterPro" id="IPR013103">
    <property type="entry name" value="RVT_2"/>
</dbReference>
<evidence type="ECO:0000313" key="2">
    <source>
        <dbReference type="EMBL" id="OLP91817.1"/>
    </source>
</evidence>
<name>A0A1Q9D9J2_SYMMI</name>
<gene>
    <name evidence="2" type="ORF">AK812_SmicGene26426</name>
</gene>